<evidence type="ECO:0000259" key="5">
    <source>
        <dbReference type="PROSITE" id="PS00623"/>
    </source>
</evidence>
<feature type="domain" description="Glucose-methanol-choline oxidoreductase N-terminal" evidence="6">
    <location>
        <begin position="267"/>
        <end position="281"/>
    </location>
</feature>
<dbReference type="InterPro" id="IPR007867">
    <property type="entry name" value="GMC_OxRtase_C"/>
</dbReference>
<dbReference type="GO" id="GO:0050660">
    <property type="term" value="F:flavin adenine dinucleotide binding"/>
    <property type="evidence" value="ECO:0007669"/>
    <property type="project" value="InterPro"/>
</dbReference>
<feature type="active site" description="Proton donor" evidence="2">
    <location>
        <position position="478"/>
    </location>
</feature>
<dbReference type="InterPro" id="IPR012132">
    <property type="entry name" value="GMC_OxRdtase"/>
</dbReference>
<evidence type="ECO:0000256" key="2">
    <source>
        <dbReference type="PIRSR" id="PIRSR000137-1"/>
    </source>
</evidence>
<protein>
    <submittedName>
        <fullName evidence="7">Alcohol dehydrogenase [acceptor]</fullName>
    </submittedName>
</protein>
<feature type="domain" description="Glucose-methanol-choline oxidoreductase N-terminal" evidence="5">
    <location>
        <begin position="88"/>
        <end position="111"/>
    </location>
</feature>
<keyword evidence="8" id="KW-1185">Reference proteome</keyword>
<dbReference type="InterPro" id="IPR000172">
    <property type="entry name" value="GMC_OxRdtase_N"/>
</dbReference>
<keyword evidence="3 4" id="KW-0274">FAD</keyword>
<gene>
    <name evidence="7" type="ORF">AB675_5418</name>
</gene>
<name>A0A0N0NP10_9EURO</name>
<dbReference type="Proteomes" id="UP000038010">
    <property type="component" value="Unassembled WGS sequence"/>
</dbReference>
<feature type="binding site" evidence="3">
    <location>
        <begin position="477"/>
        <end position="478"/>
    </location>
    <ligand>
        <name>FAD</name>
        <dbReference type="ChEBI" id="CHEBI:57692"/>
    </ligand>
</feature>
<evidence type="ECO:0000256" key="3">
    <source>
        <dbReference type="PIRSR" id="PIRSR000137-2"/>
    </source>
</evidence>
<evidence type="ECO:0000256" key="1">
    <source>
        <dbReference type="ARBA" id="ARBA00010790"/>
    </source>
</evidence>
<feature type="active site" description="Proton acceptor" evidence="2">
    <location>
        <position position="521"/>
    </location>
</feature>
<dbReference type="STRING" id="1664694.A0A0N0NP10"/>
<dbReference type="PANTHER" id="PTHR11552:SF134">
    <property type="entry name" value="GLUCOSE-METHANOL-CHOLINE OXIDOREDUCTASE N-TERMINAL DOMAIN-CONTAINING PROTEIN"/>
    <property type="match status" value="1"/>
</dbReference>
<dbReference type="PANTHER" id="PTHR11552">
    <property type="entry name" value="GLUCOSE-METHANOL-CHOLINE GMC OXIDOREDUCTASE"/>
    <property type="match status" value="1"/>
</dbReference>
<sequence>MDQSVADQTSFDFIVVGGGNAGAVVASRLASSASHPTVLLLEAGGTNEGFEGMSGVKRYQAAFSETSKANWKYKTVPQFGREIDYSRGKGLGGSTAINFCGWLVGPRDDWDEFAEIVGDGAFEWKNARECLKRVECLHDTVPEDFREYISPRAEDHGLNGAVDIAYEKVWHPSVRTVFEAGRQAGYRINPDVNSGDPIGFGIGATCVYNSSRVTAASGYLRSVPANLTIITDAHVAKVTFEGTTANGVLLTNGTHYLARKEVIISGGAINSPQILLLSGIGPSSQLEELGIDPVKDLPHVGANLQDHCFSTAGIVVRSEGENEDPISRQTPSPMGWLKMEEVFDSKEFRDLPSSTQSFLRKPTVPMWELVTHSPFLDGHRSSLHENVMAGMALIMLPQSRGTVTLQTANPLDKPLIDPKFLSHPFDQRVAIESMRKLLQFLEAPILQDKTIRKVGWPESSSDEGLLAHFQSNLHSSWHMSGTVCMGQSENTSCVDSDFRVHGIDRLRVVDMSVVPFVPNTHTQTTAYILGEIASDKLITEYRLNEGKAPA</sequence>
<evidence type="ECO:0000313" key="7">
    <source>
        <dbReference type="EMBL" id="KPI42009.1"/>
    </source>
</evidence>
<dbReference type="EMBL" id="LFJN01000008">
    <property type="protein sequence ID" value="KPI42009.1"/>
    <property type="molecule type" value="Genomic_DNA"/>
</dbReference>
<comment type="caution">
    <text evidence="7">The sequence shown here is derived from an EMBL/GenBank/DDBJ whole genome shotgun (WGS) entry which is preliminary data.</text>
</comment>
<dbReference type="SUPFAM" id="SSF51905">
    <property type="entry name" value="FAD/NAD(P)-binding domain"/>
    <property type="match status" value="1"/>
</dbReference>
<dbReference type="OrthoDB" id="269227at2759"/>
<keyword evidence="4" id="KW-0285">Flavoprotein</keyword>
<dbReference type="Pfam" id="PF05199">
    <property type="entry name" value="GMC_oxred_C"/>
    <property type="match status" value="1"/>
</dbReference>
<comment type="cofactor">
    <cofactor evidence="3">
        <name>FAD</name>
        <dbReference type="ChEBI" id="CHEBI:57692"/>
    </cofactor>
</comment>
<dbReference type="GeneID" id="28737507"/>
<dbReference type="AlphaFoldDB" id="A0A0N0NP10"/>
<dbReference type="SUPFAM" id="SSF54373">
    <property type="entry name" value="FAD-linked reductases, C-terminal domain"/>
    <property type="match status" value="1"/>
</dbReference>
<dbReference type="PIRSF" id="PIRSF000137">
    <property type="entry name" value="Alcohol_oxidase"/>
    <property type="match status" value="1"/>
</dbReference>
<dbReference type="VEuPathDB" id="FungiDB:AB675_5418"/>
<organism evidence="7 8">
    <name type="scientific">Cyphellophora attinorum</name>
    <dbReference type="NCBI Taxonomy" id="1664694"/>
    <lineage>
        <taxon>Eukaryota</taxon>
        <taxon>Fungi</taxon>
        <taxon>Dikarya</taxon>
        <taxon>Ascomycota</taxon>
        <taxon>Pezizomycotina</taxon>
        <taxon>Eurotiomycetes</taxon>
        <taxon>Chaetothyriomycetidae</taxon>
        <taxon>Chaetothyriales</taxon>
        <taxon>Cyphellophoraceae</taxon>
        <taxon>Cyphellophora</taxon>
    </lineage>
</organism>
<evidence type="ECO:0000256" key="4">
    <source>
        <dbReference type="RuleBase" id="RU003968"/>
    </source>
</evidence>
<dbReference type="RefSeq" id="XP_018001972.1">
    <property type="nucleotide sequence ID" value="XM_018145627.1"/>
</dbReference>
<dbReference type="PROSITE" id="PS00623">
    <property type="entry name" value="GMC_OXRED_1"/>
    <property type="match status" value="1"/>
</dbReference>
<evidence type="ECO:0000313" key="8">
    <source>
        <dbReference type="Proteomes" id="UP000038010"/>
    </source>
</evidence>
<dbReference type="Gene3D" id="3.50.50.60">
    <property type="entry name" value="FAD/NAD(P)-binding domain"/>
    <property type="match status" value="1"/>
</dbReference>
<dbReference type="GO" id="GO:0016614">
    <property type="term" value="F:oxidoreductase activity, acting on CH-OH group of donors"/>
    <property type="evidence" value="ECO:0007669"/>
    <property type="project" value="InterPro"/>
</dbReference>
<dbReference type="PROSITE" id="PS00624">
    <property type="entry name" value="GMC_OXRED_2"/>
    <property type="match status" value="1"/>
</dbReference>
<accession>A0A0N0NP10</accession>
<comment type="similarity">
    <text evidence="1 4">Belongs to the GMC oxidoreductase family.</text>
</comment>
<proteinExistence type="inferred from homology"/>
<dbReference type="Pfam" id="PF00732">
    <property type="entry name" value="GMC_oxred_N"/>
    <property type="match status" value="1"/>
</dbReference>
<feature type="binding site" evidence="3">
    <location>
        <position position="235"/>
    </location>
    <ligand>
        <name>FAD</name>
        <dbReference type="ChEBI" id="CHEBI:57692"/>
    </ligand>
</feature>
<evidence type="ECO:0000259" key="6">
    <source>
        <dbReference type="PROSITE" id="PS00624"/>
    </source>
</evidence>
<dbReference type="Gene3D" id="3.30.560.10">
    <property type="entry name" value="Glucose Oxidase, domain 3"/>
    <property type="match status" value="1"/>
</dbReference>
<dbReference type="InterPro" id="IPR036188">
    <property type="entry name" value="FAD/NAD-bd_sf"/>
</dbReference>
<reference evidence="7 8" key="1">
    <citation type="submission" date="2015-06" db="EMBL/GenBank/DDBJ databases">
        <title>Draft genome of the ant-associated black yeast Phialophora attae CBS 131958.</title>
        <authorList>
            <person name="Moreno L.F."/>
            <person name="Stielow B.J."/>
            <person name="de Hoog S."/>
            <person name="Vicente V.A."/>
            <person name="Weiss V.A."/>
            <person name="de Vries M."/>
            <person name="Cruz L.M."/>
            <person name="Souza E.M."/>
        </authorList>
    </citation>
    <scope>NUCLEOTIDE SEQUENCE [LARGE SCALE GENOMIC DNA]</scope>
    <source>
        <strain evidence="7 8">CBS 131958</strain>
    </source>
</reference>